<accession>A0A916RXT7</accession>
<dbReference type="PROSITE" id="PS50887">
    <property type="entry name" value="GGDEF"/>
    <property type="match status" value="1"/>
</dbReference>
<dbReference type="RefSeq" id="WP_188759474.1">
    <property type="nucleotide sequence ID" value="NZ_BMJB01000001.1"/>
</dbReference>
<feature type="transmembrane region" description="Helical" evidence="1">
    <location>
        <begin position="213"/>
        <end position="234"/>
    </location>
</feature>
<name>A0A916RXT7_9BACT</name>
<dbReference type="InterPro" id="IPR005330">
    <property type="entry name" value="MHYT_dom"/>
</dbReference>
<dbReference type="CDD" id="cd01949">
    <property type="entry name" value="GGDEF"/>
    <property type="match status" value="1"/>
</dbReference>
<dbReference type="Pfam" id="PF03707">
    <property type="entry name" value="MHYT"/>
    <property type="match status" value="3"/>
</dbReference>
<feature type="transmembrane region" description="Helical" evidence="1">
    <location>
        <begin position="172"/>
        <end position="193"/>
    </location>
</feature>
<feature type="transmembrane region" description="Helical" evidence="1">
    <location>
        <begin position="41"/>
        <end position="64"/>
    </location>
</feature>
<gene>
    <name evidence="5" type="ORF">GCM10011507_23910</name>
</gene>
<evidence type="ECO:0000256" key="1">
    <source>
        <dbReference type="PROSITE-ProRule" id="PRU00244"/>
    </source>
</evidence>
<dbReference type="EMBL" id="BMJB01000001">
    <property type="protein sequence ID" value="GGA71491.1"/>
    <property type="molecule type" value="Genomic_DNA"/>
</dbReference>
<dbReference type="Pfam" id="PF00990">
    <property type="entry name" value="GGDEF"/>
    <property type="match status" value="1"/>
</dbReference>
<dbReference type="InterPro" id="IPR035919">
    <property type="entry name" value="EAL_sf"/>
</dbReference>
<dbReference type="InterPro" id="IPR000160">
    <property type="entry name" value="GGDEF_dom"/>
</dbReference>
<feature type="domain" description="EAL" evidence="2">
    <location>
        <begin position="444"/>
        <end position="698"/>
    </location>
</feature>
<dbReference type="InterPro" id="IPR043128">
    <property type="entry name" value="Rev_trsase/Diguanyl_cyclase"/>
</dbReference>
<dbReference type="InterPro" id="IPR001633">
    <property type="entry name" value="EAL_dom"/>
</dbReference>
<keyword evidence="1" id="KW-0472">Membrane</keyword>
<reference evidence="5" key="1">
    <citation type="journal article" date="2014" name="Int. J. Syst. Evol. Microbiol.">
        <title>Complete genome sequence of Corynebacterium casei LMG S-19264T (=DSM 44701T), isolated from a smear-ripened cheese.</title>
        <authorList>
            <consortium name="US DOE Joint Genome Institute (JGI-PGF)"/>
            <person name="Walter F."/>
            <person name="Albersmeier A."/>
            <person name="Kalinowski J."/>
            <person name="Ruckert C."/>
        </authorList>
    </citation>
    <scope>NUCLEOTIDE SEQUENCE</scope>
    <source>
        <strain evidence="5">CGMCC 1.15447</strain>
    </source>
</reference>
<comment type="caution">
    <text evidence="5">The sequence shown here is derived from an EMBL/GenBank/DDBJ whole genome shotgun (WGS) entry which is preliminary data.</text>
</comment>
<dbReference type="FunFam" id="3.30.70.270:FF:000001">
    <property type="entry name" value="Diguanylate cyclase domain protein"/>
    <property type="match status" value="1"/>
</dbReference>
<dbReference type="SMART" id="SM00052">
    <property type="entry name" value="EAL"/>
    <property type="match status" value="1"/>
</dbReference>
<dbReference type="SUPFAM" id="SSF55073">
    <property type="entry name" value="Nucleotide cyclase"/>
    <property type="match status" value="1"/>
</dbReference>
<feature type="domain" description="GGDEF" evidence="3">
    <location>
        <begin position="302"/>
        <end position="435"/>
    </location>
</feature>
<dbReference type="PROSITE" id="PS50924">
    <property type="entry name" value="MHYT"/>
    <property type="match status" value="1"/>
</dbReference>
<dbReference type="SMART" id="SM00267">
    <property type="entry name" value="GGDEF"/>
    <property type="match status" value="1"/>
</dbReference>
<keyword evidence="1" id="KW-1133">Transmembrane helix</keyword>
<dbReference type="Pfam" id="PF00563">
    <property type="entry name" value="EAL"/>
    <property type="match status" value="1"/>
</dbReference>
<keyword evidence="6" id="KW-1185">Reference proteome</keyword>
<feature type="transmembrane region" description="Helical" evidence="1">
    <location>
        <begin position="109"/>
        <end position="129"/>
    </location>
</feature>
<dbReference type="SUPFAM" id="SSF141868">
    <property type="entry name" value="EAL domain-like"/>
    <property type="match status" value="1"/>
</dbReference>
<dbReference type="PANTHER" id="PTHR44757">
    <property type="entry name" value="DIGUANYLATE CYCLASE DGCP"/>
    <property type="match status" value="1"/>
</dbReference>
<dbReference type="GO" id="GO:0003824">
    <property type="term" value="F:catalytic activity"/>
    <property type="evidence" value="ECO:0007669"/>
    <property type="project" value="UniProtKB-ARBA"/>
</dbReference>
<dbReference type="Gene3D" id="3.30.70.270">
    <property type="match status" value="1"/>
</dbReference>
<dbReference type="Gene3D" id="3.20.20.450">
    <property type="entry name" value="EAL domain"/>
    <property type="match status" value="1"/>
</dbReference>
<feature type="transmembrane region" description="Helical" evidence="1">
    <location>
        <begin position="76"/>
        <end position="97"/>
    </location>
</feature>
<reference evidence="5" key="2">
    <citation type="submission" date="2020-09" db="EMBL/GenBank/DDBJ databases">
        <authorList>
            <person name="Sun Q."/>
            <person name="Zhou Y."/>
        </authorList>
    </citation>
    <scope>NUCLEOTIDE SEQUENCE</scope>
    <source>
        <strain evidence="5">CGMCC 1.15447</strain>
    </source>
</reference>
<dbReference type="InterPro" id="IPR029787">
    <property type="entry name" value="Nucleotide_cyclase"/>
</dbReference>
<evidence type="ECO:0000259" key="3">
    <source>
        <dbReference type="PROSITE" id="PS50887"/>
    </source>
</evidence>
<sequence length="721" mass="80318">MQGSYNYYLVALSLLVAMFASYTALDLAGRIGSLHGSRKRFFWLCGGAVAMGMGIWSMHFIGMLAFRMPIQLGYDAPITICSMLIAIVVSGFALFVVTRDELSRTRLAIGGVIMGLGVAAMHYTGMAALRMSPAIVYTPVLLWASIGVAIVASWVALWIAFQLRDGQQSYVLLKRCAAGLVMGLAIAGMHYLGMAAANFPMGSVCDAANGVSTGWLAFTVAGATLLVLPMTLMYSMLDARYDLQEFQLNASLEKARLNASLAEANERLLAMATEDALTGLPNRNSLIERIEIAIGEARRTNSSFTLLFIDLDGFKTVNDSLGHPAGDKLLRKFSRRLIRCVREEDTVARLSGDEFVILLERLNQRSDIEQITESILERTRQDFLINGSPLRLTASLGSATYPQDGATVDDLLKNADTAMYDAKQSGRNACSFFDIKMSEALSRTLMIQRGLSEALEYNQLSLRFQPKFGMRREMLGAEALIRWRHPVLGEISPLEFISIAERTGQIIPIGNWVIAEVCRYIGRWKQARVPVMKIAINLSREQLRQPDYVRQVLDITNPAGVDPSWIMFEMTETVAMRDAELTSEVVRQFQKAGFDVAIDDFGKGYSSLAHLQQFRVKQLKIDRFFIDGLDRHGEEGYAMVSAIISLAHALDMVVVAEGVETNSQLEQLRRLRCDELQGFLLAKPLSASKFEEILHSPAKTESRITERLTSRWYVSRWRQQE</sequence>
<evidence type="ECO:0000313" key="6">
    <source>
        <dbReference type="Proteomes" id="UP000648801"/>
    </source>
</evidence>
<evidence type="ECO:0000259" key="2">
    <source>
        <dbReference type="PROSITE" id="PS50883"/>
    </source>
</evidence>
<organism evidence="5 6">
    <name type="scientific">Edaphobacter acidisoli</name>
    <dbReference type="NCBI Taxonomy" id="2040573"/>
    <lineage>
        <taxon>Bacteria</taxon>
        <taxon>Pseudomonadati</taxon>
        <taxon>Acidobacteriota</taxon>
        <taxon>Terriglobia</taxon>
        <taxon>Terriglobales</taxon>
        <taxon>Acidobacteriaceae</taxon>
        <taxon>Edaphobacter</taxon>
    </lineage>
</organism>
<dbReference type="PROSITE" id="PS50883">
    <property type="entry name" value="EAL"/>
    <property type="match status" value="1"/>
</dbReference>
<dbReference type="GO" id="GO:0016020">
    <property type="term" value="C:membrane"/>
    <property type="evidence" value="ECO:0007669"/>
    <property type="project" value="UniProtKB-UniRule"/>
</dbReference>
<protein>
    <submittedName>
        <fullName evidence="5">Bifunctional diguanylate cyclase/phosphodiesterase</fullName>
    </submittedName>
</protein>
<dbReference type="CDD" id="cd01948">
    <property type="entry name" value="EAL"/>
    <property type="match status" value="1"/>
</dbReference>
<keyword evidence="1" id="KW-0812">Transmembrane</keyword>
<dbReference type="InterPro" id="IPR052155">
    <property type="entry name" value="Biofilm_reg_signaling"/>
</dbReference>
<feature type="transmembrane region" description="Helical" evidence="1">
    <location>
        <begin position="6"/>
        <end position="29"/>
    </location>
</feature>
<dbReference type="Proteomes" id="UP000648801">
    <property type="component" value="Unassembled WGS sequence"/>
</dbReference>
<evidence type="ECO:0000259" key="4">
    <source>
        <dbReference type="PROSITE" id="PS50924"/>
    </source>
</evidence>
<evidence type="ECO:0000313" key="5">
    <source>
        <dbReference type="EMBL" id="GGA71491.1"/>
    </source>
</evidence>
<dbReference type="PANTHER" id="PTHR44757:SF2">
    <property type="entry name" value="BIOFILM ARCHITECTURE MAINTENANCE PROTEIN MBAA"/>
    <property type="match status" value="1"/>
</dbReference>
<proteinExistence type="predicted"/>
<dbReference type="AlphaFoldDB" id="A0A916RXT7"/>
<feature type="transmembrane region" description="Helical" evidence="1">
    <location>
        <begin position="141"/>
        <end position="160"/>
    </location>
</feature>
<feature type="domain" description="MHYT" evidence="4">
    <location>
        <begin position="5"/>
        <end position="200"/>
    </location>
</feature>
<dbReference type="NCBIfam" id="TIGR00254">
    <property type="entry name" value="GGDEF"/>
    <property type="match status" value="1"/>
</dbReference>